<dbReference type="Proteomes" id="UP000536534">
    <property type="component" value="Unassembled WGS sequence"/>
</dbReference>
<feature type="transmembrane region" description="Helical" evidence="1">
    <location>
        <begin position="149"/>
        <end position="170"/>
    </location>
</feature>
<keyword evidence="1" id="KW-0812">Transmembrane</keyword>
<evidence type="ECO:0000256" key="1">
    <source>
        <dbReference type="SAM" id="Phobius"/>
    </source>
</evidence>
<organism evidence="2 3">
    <name type="scientific">Thauera phenolivorans</name>
    <dbReference type="NCBI Taxonomy" id="1792543"/>
    <lineage>
        <taxon>Bacteria</taxon>
        <taxon>Pseudomonadati</taxon>
        <taxon>Pseudomonadota</taxon>
        <taxon>Betaproteobacteria</taxon>
        <taxon>Rhodocyclales</taxon>
        <taxon>Zoogloeaceae</taxon>
        <taxon>Thauera</taxon>
    </lineage>
</organism>
<protein>
    <submittedName>
        <fullName evidence="2">Uncharacterized protein</fullName>
    </submittedName>
</protein>
<feature type="transmembrane region" description="Helical" evidence="1">
    <location>
        <begin position="105"/>
        <end position="129"/>
    </location>
</feature>
<evidence type="ECO:0000313" key="2">
    <source>
        <dbReference type="EMBL" id="NLF52868.1"/>
    </source>
</evidence>
<keyword evidence="1" id="KW-0472">Membrane</keyword>
<dbReference type="RefSeq" id="WP_068804487.1">
    <property type="nucleotide sequence ID" value="NZ_MBFM01000002.1"/>
</dbReference>
<feature type="transmembrane region" description="Helical" evidence="1">
    <location>
        <begin position="21"/>
        <end position="39"/>
    </location>
</feature>
<accession>A0A7X7LT66</accession>
<dbReference type="AlphaFoldDB" id="A0A7X7LT66"/>
<proteinExistence type="predicted"/>
<sequence>MSASAPAPLVGTAGDAARRRAARAFVIFLVALPLSYLLFSRLEPIWARILPLEGAVFMLAATLLGAVLALTPLAAAIGFLLAVWHGVESVYLPRSRPSPLLDRGIVAGGLLVWFSPALALLAAAIRGLIEGKVHFVRPPRDYLLATDPHAFWQSIGFFLIMGALFALMAWRYWRGKLAADAATERS</sequence>
<evidence type="ECO:0000313" key="3">
    <source>
        <dbReference type="Proteomes" id="UP000536534"/>
    </source>
</evidence>
<reference evidence="2 3" key="1">
    <citation type="journal article" date="2020" name="Biotechnol. Biofuels">
        <title>New insights from the biogas microbiome by comprehensive genome-resolved metagenomics of nearly 1600 species originating from multiple anaerobic digesters.</title>
        <authorList>
            <person name="Campanaro S."/>
            <person name="Treu L."/>
            <person name="Rodriguez-R L.M."/>
            <person name="Kovalovszki A."/>
            <person name="Ziels R.M."/>
            <person name="Maus I."/>
            <person name="Zhu X."/>
            <person name="Kougias P.G."/>
            <person name="Basile A."/>
            <person name="Luo G."/>
            <person name="Schluter A."/>
            <person name="Konstantinidis K.T."/>
            <person name="Angelidaki I."/>
        </authorList>
    </citation>
    <scope>NUCLEOTIDE SEQUENCE [LARGE SCALE GENOMIC DNA]</scope>
    <source>
        <strain evidence="2">AS06rmzACSIP_256</strain>
    </source>
</reference>
<dbReference type="OrthoDB" id="8527043at2"/>
<gene>
    <name evidence="2" type="ORF">GX576_00415</name>
</gene>
<dbReference type="EMBL" id="JAAYYV010000009">
    <property type="protein sequence ID" value="NLF52868.1"/>
    <property type="molecule type" value="Genomic_DNA"/>
</dbReference>
<feature type="transmembrane region" description="Helical" evidence="1">
    <location>
        <begin position="59"/>
        <end position="84"/>
    </location>
</feature>
<keyword evidence="1" id="KW-1133">Transmembrane helix</keyword>
<name>A0A7X7LT66_9RHOO</name>
<comment type="caution">
    <text evidence="2">The sequence shown here is derived from an EMBL/GenBank/DDBJ whole genome shotgun (WGS) entry which is preliminary data.</text>
</comment>